<dbReference type="Gene3D" id="1.10.1790.10">
    <property type="entry name" value="PRD domain"/>
    <property type="match status" value="2"/>
</dbReference>
<dbReference type="PANTHER" id="PTHR30185:SF15">
    <property type="entry name" value="CRYPTIC BETA-GLUCOSIDE BGL OPERON ANTITERMINATOR"/>
    <property type="match status" value="1"/>
</dbReference>
<dbReference type="InterPro" id="IPR036634">
    <property type="entry name" value="PRD_sf"/>
</dbReference>
<dbReference type="EMBL" id="JMPJ01000066">
    <property type="protein sequence ID" value="KFC78910.1"/>
    <property type="molecule type" value="Genomic_DNA"/>
</dbReference>
<dbReference type="Gene3D" id="2.30.24.10">
    <property type="entry name" value="CAT RNA-binding domain"/>
    <property type="match status" value="1"/>
</dbReference>
<feature type="domain" description="PRD" evidence="2">
    <location>
        <begin position="171"/>
        <end position="275"/>
    </location>
</feature>
<dbReference type="PANTHER" id="PTHR30185">
    <property type="entry name" value="CRYPTIC BETA-GLUCOSIDE BGL OPERON ANTITERMINATOR"/>
    <property type="match status" value="1"/>
</dbReference>
<dbReference type="STRING" id="910964.GEAM_3473"/>
<dbReference type="GO" id="GO:0003723">
    <property type="term" value="F:RNA binding"/>
    <property type="evidence" value="ECO:0007669"/>
    <property type="project" value="InterPro"/>
</dbReference>
<dbReference type="PROSITE" id="PS51372">
    <property type="entry name" value="PRD_2"/>
    <property type="match status" value="2"/>
</dbReference>
<dbReference type="Proteomes" id="UP000028640">
    <property type="component" value="Unassembled WGS sequence"/>
</dbReference>
<dbReference type="InterPro" id="IPR011608">
    <property type="entry name" value="PRD"/>
</dbReference>
<dbReference type="GO" id="GO:0006355">
    <property type="term" value="P:regulation of DNA-templated transcription"/>
    <property type="evidence" value="ECO:0007669"/>
    <property type="project" value="InterPro"/>
</dbReference>
<dbReference type="Pfam" id="PF00874">
    <property type="entry name" value="PRD"/>
    <property type="match status" value="2"/>
</dbReference>
<dbReference type="InterPro" id="IPR050661">
    <property type="entry name" value="BglG_antiterminators"/>
</dbReference>
<keyword evidence="4" id="KW-1185">Reference proteome</keyword>
<dbReference type="Pfam" id="PF03123">
    <property type="entry name" value="CAT_RBD"/>
    <property type="match status" value="1"/>
</dbReference>
<proteinExistence type="predicted"/>
<dbReference type="NCBIfam" id="NF046042">
    <property type="entry name" value="LicT"/>
    <property type="match status" value="1"/>
</dbReference>
<organism evidence="3 4">
    <name type="scientific">Ewingella americana (strain ATCC 33852 / DSM 4580 / CCUG 14506 / JCM 5911 / LMG 7869 / NCTC 12157 / CDC 1468-78)</name>
    <dbReference type="NCBI Taxonomy" id="910964"/>
    <lineage>
        <taxon>Bacteria</taxon>
        <taxon>Pseudomonadati</taxon>
        <taxon>Pseudomonadota</taxon>
        <taxon>Gammaproteobacteria</taxon>
        <taxon>Enterobacterales</taxon>
        <taxon>Yersiniaceae</taxon>
        <taxon>Ewingella</taxon>
    </lineage>
</organism>
<dbReference type="AlphaFoldDB" id="A0A085G5B5"/>
<protein>
    <submittedName>
        <fullName evidence="3">BglG family transcription antiterminator</fullName>
    </submittedName>
</protein>
<dbReference type="InterPro" id="IPR036650">
    <property type="entry name" value="CAT_RNA-bd_dom_sf"/>
</dbReference>
<dbReference type="SMART" id="SM01061">
    <property type="entry name" value="CAT_RBD"/>
    <property type="match status" value="1"/>
</dbReference>
<gene>
    <name evidence="3" type="ORF">GEAM_3473</name>
</gene>
<dbReference type="InterPro" id="IPR004341">
    <property type="entry name" value="CAT_RNA-bd_dom"/>
</dbReference>
<accession>A0A085G5B5</accession>
<reference evidence="3 4" key="1">
    <citation type="submission" date="2014-05" db="EMBL/GenBank/DDBJ databases">
        <title>ATOL: Assembling a taxonomically balanced genome-scale reconstruction of the evolutionary history of the Enterobacteriaceae.</title>
        <authorList>
            <person name="Plunkett G.III."/>
            <person name="Neeno-Eckwall E.C."/>
            <person name="Glasner J.D."/>
            <person name="Perna N.T."/>
        </authorList>
    </citation>
    <scope>NUCLEOTIDE SEQUENCE [LARGE SCALE GENOMIC DNA]</scope>
    <source>
        <strain evidence="3 4">ATCC 33852</strain>
    </source>
</reference>
<dbReference type="GeneID" id="78381992"/>
<evidence type="ECO:0000259" key="2">
    <source>
        <dbReference type="PROSITE" id="PS51372"/>
    </source>
</evidence>
<evidence type="ECO:0000313" key="4">
    <source>
        <dbReference type="Proteomes" id="UP000028640"/>
    </source>
</evidence>
<dbReference type="OrthoDB" id="9813552at2"/>
<keyword evidence="1" id="KW-0677">Repeat</keyword>
<comment type="caution">
    <text evidence="3">The sequence shown here is derived from an EMBL/GenBank/DDBJ whole genome shotgun (WGS) entry which is preliminary data.</text>
</comment>
<dbReference type="SUPFAM" id="SSF50151">
    <property type="entry name" value="SacY-like RNA-binding domain"/>
    <property type="match status" value="1"/>
</dbReference>
<evidence type="ECO:0000256" key="1">
    <source>
        <dbReference type="ARBA" id="ARBA00022737"/>
    </source>
</evidence>
<feature type="domain" description="PRD" evidence="2">
    <location>
        <begin position="65"/>
        <end position="170"/>
    </location>
</feature>
<dbReference type="eggNOG" id="COG3711">
    <property type="taxonomic scope" value="Bacteria"/>
</dbReference>
<dbReference type="RefSeq" id="WP_034793936.1">
    <property type="nucleotide sequence ID" value="NZ_JMPJ01000066.1"/>
</dbReference>
<sequence>MRVLKILSNNAVIATEDDQQEVVAIGRGIGFGKQLGDSLNTADIESQFVKKASGMTDILAQLTAAIPTECLFITQEIIKLAKSRLNIEAQETLFFALSDHISFAVERYKKGIEIKNILLWDIKQFYQAEFAVALEALAMINQKLHCELPEDEAGFIALHLANATTNNMQSTMQSAGMIKDILNIIKYDLRIKYDEKSIDYQRIITHLKFFSLRLLNRTEVNHDDKSIYAGIQDAMPVAYQCALKINDYVLKNHRCRLTTDEIMFLTIHINRLKPD</sequence>
<evidence type="ECO:0000313" key="3">
    <source>
        <dbReference type="EMBL" id="KFC78910.1"/>
    </source>
</evidence>
<name>A0A085G5B5_EWIA3</name>
<dbReference type="SUPFAM" id="SSF63520">
    <property type="entry name" value="PTS-regulatory domain, PRD"/>
    <property type="match status" value="2"/>
</dbReference>